<dbReference type="InterPro" id="IPR002789">
    <property type="entry name" value="HerA_central"/>
</dbReference>
<feature type="domain" description="Helicase HerA central" evidence="2">
    <location>
        <begin position="805"/>
        <end position="858"/>
    </location>
</feature>
<feature type="region of interest" description="Disordered" evidence="1">
    <location>
        <begin position="606"/>
        <end position="702"/>
    </location>
</feature>
<feature type="region of interest" description="Disordered" evidence="1">
    <location>
        <begin position="857"/>
        <end position="886"/>
    </location>
</feature>
<dbReference type="Pfam" id="PF01935">
    <property type="entry name" value="DUF87"/>
    <property type="match status" value="1"/>
</dbReference>
<feature type="compositionally biased region" description="Low complexity" evidence="1">
    <location>
        <begin position="656"/>
        <end position="669"/>
    </location>
</feature>
<dbReference type="CDD" id="cd01127">
    <property type="entry name" value="TrwB_TraG_TraD_VirD4"/>
    <property type="match status" value="1"/>
</dbReference>
<protein>
    <recommendedName>
        <fullName evidence="2">Helicase HerA central domain-containing protein</fullName>
    </recommendedName>
</protein>
<evidence type="ECO:0000313" key="3">
    <source>
        <dbReference type="EMBL" id="ADG89332.1"/>
    </source>
</evidence>
<feature type="compositionally biased region" description="Low complexity" evidence="1">
    <location>
        <begin position="621"/>
        <end position="636"/>
    </location>
</feature>
<dbReference type="SUPFAM" id="SSF52540">
    <property type="entry name" value="P-loop containing nucleoside triphosphate hydrolases"/>
    <property type="match status" value="2"/>
</dbReference>
<reference evidence="3 4" key="1">
    <citation type="submission" date="2010-01" db="EMBL/GenBank/DDBJ databases">
        <title>The complete genome of Thermobispora bispora DSM 43833.</title>
        <authorList>
            <consortium name="US DOE Joint Genome Institute (JGI-PGF)"/>
            <person name="Lucas S."/>
            <person name="Copeland A."/>
            <person name="Lapidus A."/>
            <person name="Glavina del Rio T."/>
            <person name="Dalin E."/>
            <person name="Tice H."/>
            <person name="Bruce D."/>
            <person name="Goodwin L."/>
            <person name="Pitluck S."/>
            <person name="Kyrpides N."/>
            <person name="Mavromatis K."/>
            <person name="Ivanova N."/>
            <person name="Mikhailova N."/>
            <person name="Chertkov O."/>
            <person name="Brettin T."/>
            <person name="Detter J.C."/>
            <person name="Han C."/>
            <person name="Larimer F."/>
            <person name="Land M."/>
            <person name="Hauser L."/>
            <person name="Markowitz V."/>
            <person name="Cheng J.-F."/>
            <person name="Hugenholtz P."/>
            <person name="Woyke T."/>
            <person name="Wu D."/>
            <person name="Jando M."/>
            <person name="Schneider S."/>
            <person name="Klenk H.-P."/>
            <person name="Eisen J.A."/>
        </authorList>
    </citation>
    <scope>NUCLEOTIDE SEQUENCE [LARGE SCALE GENOMIC DNA]</scope>
    <source>
        <strain evidence="4">ATCC 19993 / DSM 43833 / CBS 139.67 / JCM 10125 / KCTC 9307 / NBRC 14880 / R51</strain>
    </source>
</reference>
<feature type="compositionally biased region" description="Pro residues" evidence="1">
    <location>
        <begin position="876"/>
        <end position="886"/>
    </location>
</feature>
<dbReference type="AlphaFoldDB" id="D6Y5D7"/>
<accession>D6Y5D7</accession>
<dbReference type="Gene3D" id="3.40.50.300">
    <property type="entry name" value="P-loop containing nucleotide triphosphate hydrolases"/>
    <property type="match status" value="1"/>
</dbReference>
<dbReference type="eggNOG" id="COG0433">
    <property type="taxonomic scope" value="Bacteria"/>
</dbReference>
<dbReference type="InterPro" id="IPR027417">
    <property type="entry name" value="P-loop_NTPase"/>
</dbReference>
<evidence type="ECO:0000259" key="2">
    <source>
        <dbReference type="Pfam" id="PF01935"/>
    </source>
</evidence>
<feature type="compositionally biased region" description="Polar residues" evidence="1">
    <location>
        <begin position="675"/>
        <end position="686"/>
    </location>
</feature>
<dbReference type="STRING" id="469371.Tbis_2631"/>
<organism evidence="3 4">
    <name type="scientific">Thermobispora bispora (strain ATCC 19993 / DSM 43833 / CBS 139.67 / JCM 10125 / KCTC 9307 / NBRC 14880 / R51)</name>
    <dbReference type="NCBI Taxonomy" id="469371"/>
    <lineage>
        <taxon>Bacteria</taxon>
        <taxon>Bacillati</taxon>
        <taxon>Actinomycetota</taxon>
        <taxon>Actinomycetes</taxon>
        <taxon>Streptosporangiales</taxon>
        <taxon>Streptosporangiaceae</taxon>
        <taxon>Thermobispora</taxon>
    </lineage>
</organism>
<dbReference type="Proteomes" id="UP000006640">
    <property type="component" value="Chromosome"/>
</dbReference>
<dbReference type="KEGG" id="tbi:Tbis_2631"/>
<sequence length="886" mass="93917">MDRERAALRALRLNYALTSDDVWRPSPFHLENLNRGVAETVLAGLAEARESADASPIGVVIQGQRGSGKTHLLGWARQQVQASGGYFFLVSLLDAKTFWESVLLSVLDGLAREGADGRPQLQTAVERLAMLVGVPRMERRALLGQRTLSRETLDTFIMALRQVNRQVAAETQDTARALVLHASDDLAAQAVGEAYLSAIPESEPGERAQWGIRPVEKTPQELVRDLSRLLALTGPSLIAVDQLDTLVAQSALSTDRQGELDWRYKLTVEQVAGGLMTLREVTRRTLTVVSCLPATWAVIKSVATDTVQDRFRETFTLTSLPDPETGRALVEKRLTAQYQDIGFTPPYPTWPVKPSAFEDAPDFTPRQLLITVDRHIRSCLETGRITELERLTDEHADHYTAPPAVSDERLAALDTRFAELRAAAPDAAAALDPATEDAVLPRLLADGLRAWIIEQGAAGREFTVDPPPSAKAPLHARLRRILDEQNEDELHWSFRGIAATHHSAALTRLRNAAVAAGLSPDVPKRRLFILRNRGWAKGQRTQDALSALERAHGKVLPLELEDLKIMSALSQLLAANPPHLEAWLVARKPTSQIKIFAEALRDALTSPEVPVTPSGTSEWEAQASAAPAAVQQPTTARSGTGALPLDGAAIPPTEPVPGTTTATEPAAGTRMLTEPGTTVPTESMASATVPADPRVEAGPTGLSHTGGLLQDGTAVPVSDPAAGAVASAGFPGANGSAQYGTAVPLAEPVTHTAVPAGTGSIAPTPAAPAAAVGIRPGAPVPSTTGGAGAATGDPVIAIGASAIDGRPVTINLSALRRHTAIFAGSGSGKTVLIRRLIEECALRGVSSIVLDPNNDLARLGDPWPEPPPGWARAMPRSPPSTSPTPT</sequence>
<proteinExistence type="predicted"/>
<dbReference type="HOGENOM" id="CLU_011350_0_0_11"/>
<evidence type="ECO:0000313" key="4">
    <source>
        <dbReference type="Proteomes" id="UP000006640"/>
    </source>
</evidence>
<keyword evidence="4" id="KW-1185">Reference proteome</keyword>
<dbReference type="EMBL" id="CP001874">
    <property type="protein sequence ID" value="ADG89332.1"/>
    <property type="molecule type" value="Genomic_DNA"/>
</dbReference>
<gene>
    <name evidence="3" type="ordered locus">Tbis_2631</name>
</gene>
<name>D6Y5D7_THEBD</name>
<evidence type="ECO:0000256" key="1">
    <source>
        <dbReference type="SAM" id="MobiDB-lite"/>
    </source>
</evidence>